<keyword evidence="2" id="KW-1185">Reference proteome</keyword>
<sequence>MTTSVPGQLHALPASDEAECVIPRWSRCVGQCHARGFHQAFSDLRKCCRRLLKAAVLPVSQMFWVWMLVTQPTKNKFREPATWEVSLLPSASIKPKDGSTSGV</sequence>
<proteinExistence type="predicted"/>
<accession>A0A7U2FE91</accession>
<organism evidence="1 2">
    <name type="scientific">Phaeosphaeria nodorum (strain SN15 / ATCC MYA-4574 / FGSC 10173)</name>
    <name type="common">Glume blotch fungus</name>
    <name type="synonym">Parastagonospora nodorum</name>
    <dbReference type="NCBI Taxonomy" id="321614"/>
    <lineage>
        <taxon>Eukaryota</taxon>
        <taxon>Fungi</taxon>
        <taxon>Dikarya</taxon>
        <taxon>Ascomycota</taxon>
        <taxon>Pezizomycotina</taxon>
        <taxon>Dothideomycetes</taxon>
        <taxon>Pleosporomycetidae</taxon>
        <taxon>Pleosporales</taxon>
        <taxon>Pleosporineae</taxon>
        <taxon>Phaeosphaeriaceae</taxon>
        <taxon>Parastagonospora</taxon>
    </lineage>
</organism>
<evidence type="ECO:0000313" key="1">
    <source>
        <dbReference type="EMBL" id="QRD03644.1"/>
    </source>
</evidence>
<name>A0A7U2FE91_PHANO</name>
<dbReference type="EMBL" id="CP069037">
    <property type="protein sequence ID" value="QRD03644.1"/>
    <property type="molecule type" value="Genomic_DNA"/>
</dbReference>
<dbReference type="AlphaFoldDB" id="A0A7U2FE91"/>
<dbReference type="VEuPathDB" id="FungiDB:JI435_442230"/>
<evidence type="ECO:0000313" key="2">
    <source>
        <dbReference type="Proteomes" id="UP000663193"/>
    </source>
</evidence>
<reference evidence="2" key="1">
    <citation type="journal article" date="2021" name="BMC Genomics">
        <title>Chromosome-level genome assembly and manually-curated proteome of model necrotroph Parastagonospora nodorum Sn15 reveals a genome-wide trove of candidate effector homologs, and redundancy of virulence-related functions within an accessory chromosome.</title>
        <authorList>
            <person name="Bertazzoni S."/>
            <person name="Jones D.A.B."/>
            <person name="Phan H.T."/>
            <person name="Tan K.-C."/>
            <person name="Hane J.K."/>
        </authorList>
    </citation>
    <scope>NUCLEOTIDE SEQUENCE [LARGE SCALE GENOMIC DNA]</scope>
    <source>
        <strain evidence="2">SN15 / ATCC MYA-4574 / FGSC 10173)</strain>
    </source>
</reference>
<dbReference type="Proteomes" id="UP000663193">
    <property type="component" value="Chromosome 15"/>
</dbReference>
<gene>
    <name evidence="1" type="ORF">JI435_442230</name>
</gene>
<protein>
    <submittedName>
        <fullName evidence="1">Uncharacterized protein</fullName>
    </submittedName>
</protein>